<dbReference type="EMBL" id="JAIVGD010000013">
    <property type="protein sequence ID" value="KAH0760648.1"/>
    <property type="molecule type" value="Genomic_DNA"/>
</dbReference>
<sequence>MHFDTFSEWFKEKVNDLEATSDILKNVEVLAKGPSYIAKRFSAYDVNNGYRFRTKQSEDSLETQNSGVMVVSKTASYASSSDNAP</sequence>
<comment type="caution">
    <text evidence="1">The sequence shown here is derived from an EMBL/GenBank/DDBJ whole genome shotgun (WGS) entry which is preliminary data.</text>
</comment>
<protein>
    <submittedName>
        <fullName evidence="1">Uncharacterized protein</fullName>
    </submittedName>
</protein>
<reference evidence="1 2" key="1">
    <citation type="journal article" date="2021" name="bioRxiv">
        <title>Chromosome-scale and haplotype-resolved genome assembly of a tetraploid potato cultivar.</title>
        <authorList>
            <person name="Sun H."/>
            <person name="Jiao W.-B."/>
            <person name="Krause K."/>
            <person name="Campoy J.A."/>
            <person name="Goel M."/>
            <person name="Folz-Donahue K."/>
            <person name="Kukat C."/>
            <person name="Huettel B."/>
            <person name="Schneeberger K."/>
        </authorList>
    </citation>
    <scope>NUCLEOTIDE SEQUENCE [LARGE SCALE GENOMIC DNA]</scope>
    <source>
        <strain evidence="1">SolTubOtavaFocal</strain>
        <tissue evidence="1">Leaves</tissue>
    </source>
</reference>
<gene>
    <name evidence="1" type="ORF">KY290_016721</name>
</gene>
<evidence type="ECO:0000313" key="2">
    <source>
        <dbReference type="Proteomes" id="UP000826656"/>
    </source>
</evidence>
<evidence type="ECO:0000313" key="1">
    <source>
        <dbReference type="EMBL" id="KAH0760648.1"/>
    </source>
</evidence>
<dbReference type="PANTHER" id="PTHR48451">
    <property type="entry name" value="DUF4218 DOMAIN-CONTAINING PROTEIN"/>
    <property type="match status" value="1"/>
</dbReference>
<name>A0ABQ7VA62_SOLTU</name>
<dbReference type="PANTHER" id="PTHR48451:SF1">
    <property type="entry name" value="DUF4218 DOMAIN-CONTAINING PROTEIN"/>
    <property type="match status" value="1"/>
</dbReference>
<keyword evidence="2" id="KW-1185">Reference proteome</keyword>
<organism evidence="1 2">
    <name type="scientific">Solanum tuberosum</name>
    <name type="common">Potato</name>
    <dbReference type="NCBI Taxonomy" id="4113"/>
    <lineage>
        <taxon>Eukaryota</taxon>
        <taxon>Viridiplantae</taxon>
        <taxon>Streptophyta</taxon>
        <taxon>Embryophyta</taxon>
        <taxon>Tracheophyta</taxon>
        <taxon>Spermatophyta</taxon>
        <taxon>Magnoliopsida</taxon>
        <taxon>eudicotyledons</taxon>
        <taxon>Gunneridae</taxon>
        <taxon>Pentapetalae</taxon>
        <taxon>asterids</taxon>
        <taxon>lamiids</taxon>
        <taxon>Solanales</taxon>
        <taxon>Solanaceae</taxon>
        <taxon>Solanoideae</taxon>
        <taxon>Solaneae</taxon>
        <taxon>Solanum</taxon>
    </lineage>
</organism>
<accession>A0ABQ7VA62</accession>
<dbReference type="Proteomes" id="UP000826656">
    <property type="component" value="Unassembled WGS sequence"/>
</dbReference>
<proteinExistence type="predicted"/>